<dbReference type="OMA" id="VEIMICK"/>
<proteinExistence type="predicted"/>
<dbReference type="AlphaFoldDB" id="A0A8S1L541"/>
<evidence type="ECO:0000313" key="3">
    <source>
        <dbReference type="Proteomes" id="UP000688137"/>
    </source>
</evidence>
<keyword evidence="3" id="KW-1185">Reference proteome</keyword>
<sequence>MNNIVYYKGSLLRKQNNDYERRYFYLFENFLIINKKEDHNLIDRKFDLTSMDCQIKWHYEDNIIKEMMVYNTKLNQRIVYCEKHEILLDLQNKLDGKAYYRNFKSFYQKLEIIRSHKNVEIMICKNILTDEIVIAKQVKFHKIKLADLDLNSFVMKEAKIYMKLSYNPHQYLLGARQIFTCDQSVIYIMHNCKGGTLYEYLIENDLNLSELVTQEIMKKLLMGLNHLHKLGIIHRDLKLDNIMLLRKNDPNSIRIMDFGYSTFIDDKSLSNQRCGTPGYIAPEILNMNHYNELCDIYSLGCVFHALLTGRKLYQTPKSTKASELLIMNRNSTISLSQISNLNALELLQSMISVAKERPSAAVCLQHLYFEEEQFQIEDLSTQLRQLDFPQLRNPFRS</sequence>
<dbReference type="PROSITE" id="PS50011">
    <property type="entry name" value="PROTEIN_KINASE_DOM"/>
    <property type="match status" value="1"/>
</dbReference>
<dbReference type="GO" id="GO:0005634">
    <property type="term" value="C:nucleus"/>
    <property type="evidence" value="ECO:0007669"/>
    <property type="project" value="TreeGrafter"/>
</dbReference>
<protein>
    <recommendedName>
        <fullName evidence="1">Protein kinase domain-containing protein</fullName>
    </recommendedName>
</protein>
<dbReference type="GO" id="GO:0004674">
    <property type="term" value="F:protein serine/threonine kinase activity"/>
    <property type="evidence" value="ECO:0007669"/>
    <property type="project" value="TreeGrafter"/>
</dbReference>
<dbReference type="GO" id="GO:0005524">
    <property type="term" value="F:ATP binding"/>
    <property type="evidence" value="ECO:0007669"/>
    <property type="project" value="InterPro"/>
</dbReference>
<dbReference type="EMBL" id="CAJJDM010000029">
    <property type="protein sequence ID" value="CAD8060693.1"/>
    <property type="molecule type" value="Genomic_DNA"/>
</dbReference>
<gene>
    <name evidence="2" type="ORF">PPRIM_AZ9-3.1.T0300263</name>
</gene>
<accession>A0A8S1L541</accession>
<dbReference type="Proteomes" id="UP000688137">
    <property type="component" value="Unassembled WGS sequence"/>
</dbReference>
<organism evidence="2 3">
    <name type="scientific">Paramecium primaurelia</name>
    <dbReference type="NCBI Taxonomy" id="5886"/>
    <lineage>
        <taxon>Eukaryota</taxon>
        <taxon>Sar</taxon>
        <taxon>Alveolata</taxon>
        <taxon>Ciliophora</taxon>
        <taxon>Intramacronucleata</taxon>
        <taxon>Oligohymenophorea</taxon>
        <taxon>Peniculida</taxon>
        <taxon>Parameciidae</taxon>
        <taxon>Paramecium</taxon>
    </lineage>
</organism>
<dbReference type="InterPro" id="IPR000719">
    <property type="entry name" value="Prot_kinase_dom"/>
</dbReference>
<dbReference type="SMART" id="SM00220">
    <property type="entry name" value="S_TKc"/>
    <property type="match status" value="1"/>
</dbReference>
<dbReference type="InterPro" id="IPR008271">
    <property type="entry name" value="Ser/Thr_kinase_AS"/>
</dbReference>
<comment type="caution">
    <text evidence="2">The sequence shown here is derived from an EMBL/GenBank/DDBJ whole genome shotgun (WGS) entry which is preliminary data.</text>
</comment>
<name>A0A8S1L541_PARPR</name>
<evidence type="ECO:0000313" key="2">
    <source>
        <dbReference type="EMBL" id="CAD8060693.1"/>
    </source>
</evidence>
<dbReference type="GO" id="GO:0005737">
    <property type="term" value="C:cytoplasm"/>
    <property type="evidence" value="ECO:0007669"/>
    <property type="project" value="TreeGrafter"/>
</dbReference>
<dbReference type="Pfam" id="PF00069">
    <property type="entry name" value="Pkinase"/>
    <property type="match status" value="1"/>
</dbReference>
<dbReference type="PROSITE" id="PS00108">
    <property type="entry name" value="PROTEIN_KINASE_ST"/>
    <property type="match status" value="1"/>
</dbReference>
<feature type="domain" description="Protein kinase" evidence="1">
    <location>
        <begin position="107"/>
        <end position="369"/>
    </location>
</feature>
<evidence type="ECO:0000259" key="1">
    <source>
        <dbReference type="PROSITE" id="PS50011"/>
    </source>
</evidence>
<dbReference type="PANTHER" id="PTHR44167:SF18">
    <property type="entry name" value="PROTEIN KINASE DOMAIN-CONTAINING PROTEIN"/>
    <property type="match status" value="1"/>
</dbReference>
<dbReference type="GO" id="GO:0044773">
    <property type="term" value="P:mitotic DNA damage checkpoint signaling"/>
    <property type="evidence" value="ECO:0007669"/>
    <property type="project" value="TreeGrafter"/>
</dbReference>
<reference evidence="2" key="1">
    <citation type="submission" date="2021-01" db="EMBL/GenBank/DDBJ databases">
        <authorList>
            <consortium name="Genoscope - CEA"/>
            <person name="William W."/>
        </authorList>
    </citation>
    <scope>NUCLEOTIDE SEQUENCE</scope>
</reference>
<dbReference type="PANTHER" id="PTHR44167">
    <property type="entry name" value="OVARIAN-SPECIFIC SERINE/THREONINE-PROTEIN KINASE LOK-RELATED"/>
    <property type="match status" value="1"/>
</dbReference>